<keyword evidence="3" id="KW-1185">Reference proteome</keyword>
<keyword evidence="1" id="KW-0472">Membrane</keyword>
<reference evidence="2 3" key="1">
    <citation type="journal article" date="2014" name="PLoS ONE">
        <title>De novo Genome Assembly of the Fungal Plant Pathogen Pyrenophora semeniperda.</title>
        <authorList>
            <person name="Soliai M.M."/>
            <person name="Meyer S.E."/>
            <person name="Udall J.A."/>
            <person name="Elzinga D.E."/>
            <person name="Hermansen R.A."/>
            <person name="Bodily P.M."/>
            <person name="Hart A.A."/>
            <person name="Coleman C.E."/>
        </authorList>
    </citation>
    <scope>NUCLEOTIDE SEQUENCE [LARGE SCALE GENOMIC DNA]</scope>
    <source>
        <strain evidence="2 3">CCB06</strain>
        <tissue evidence="2">Mycelium</tissue>
    </source>
</reference>
<evidence type="ECO:0000313" key="2">
    <source>
        <dbReference type="EMBL" id="RMZ66887.1"/>
    </source>
</evidence>
<dbReference type="Proteomes" id="UP000265663">
    <property type="component" value="Unassembled WGS sequence"/>
</dbReference>
<accession>A0A3M7LX91</accession>
<dbReference type="EMBL" id="KE747809">
    <property type="protein sequence ID" value="RMZ66887.1"/>
    <property type="molecule type" value="Genomic_DNA"/>
</dbReference>
<keyword evidence="1" id="KW-1133">Transmembrane helix</keyword>
<sequence>MTYQRSPGYSCMIQELIPRNPPPCFFPSSYDIRDVDVPSQRERNMSRSTNAIVAARLLLISFPLAIAYPQLIPPFELNTTSAAGPQDSILPDEVPHFSDHNPLLTYSSVISATPTPVSSGTGSPTSVLVPVFTATPISDPDTSSPLDPIVSPPEHHFPTTAAPSVSVRVFLGVLRPLIEIIQTLLPSENSGPSSAGPMEKRSTAAADIGPIPDLRNYLDLKGLFVTVLQEIPGLGSVVGTTKPIQPVVQPVTGAAGSVPGVGNLPVNPGSVINTTTGAAGAIPAVPAVPGVGSLPAVPAVPGVGAIPAVPGVGSLPAVPVLDLYLLYLVSDLYLLYLALDLYQLYLALDLYQLYLALDLYQLYLALDLYQLYLASDLYLVSDLYLLYLALDLYLLYQVLDLYLLYQVSAVGGGISGGASVVGNVPVDPSSAVNTATNAAQPVTGLAPAPVAGLVISTSRLNLVNSLIETLLRLLLGGFSGLTKRSTDMDLSSMAHSELHKRDAHYHVPARKMRRGERKLQSGLGVFGLDNAAHLSDGELFALLGLDGSLDPMALMALQDGSEDAYFTAEQM</sequence>
<organism evidence="2 3">
    <name type="scientific">Pyrenophora seminiperda CCB06</name>
    <dbReference type="NCBI Taxonomy" id="1302712"/>
    <lineage>
        <taxon>Eukaryota</taxon>
        <taxon>Fungi</taxon>
        <taxon>Dikarya</taxon>
        <taxon>Ascomycota</taxon>
        <taxon>Pezizomycotina</taxon>
        <taxon>Dothideomycetes</taxon>
        <taxon>Pleosporomycetidae</taxon>
        <taxon>Pleosporales</taxon>
        <taxon>Pleosporineae</taxon>
        <taxon>Pleosporaceae</taxon>
        <taxon>Pyrenophora</taxon>
    </lineage>
</organism>
<proteinExistence type="predicted"/>
<gene>
    <name evidence="2" type="ORF">GMOD_00002265</name>
</gene>
<dbReference type="OrthoDB" id="3694950at2759"/>
<evidence type="ECO:0000256" key="1">
    <source>
        <dbReference type="SAM" id="Phobius"/>
    </source>
</evidence>
<name>A0A3M7LX91_9PLEO</name>
<dbReference type="AlphaFoldDB" id="A0A3M7LX91"/>
<protein>
    <submittedName>
        <fullName evidence="2">Uncharacterized protein</fullName>
    </submittedName>
</protein>
<feature type="transmembrane region" description="Helical" evidence="1">
    <location>
        <begin position="51"/>
        <end position="71"/>
    </location>
</feature>
<keyword evidence="1" id="KW-0812">Transmembrane</keyword>
<evidence type="ECO:0000313" key="3">
    <source>
        <dbReference type="Proteomes" id="UP000265663"/>
    </source>
</evidence>